<sequence length="236" mass="28003">MNSLDLQYLRYDQDLNHIWKNVWLGDRSDSENLQKLQKADITHILITGNNLKAFYPDKFKYKVIPLENYNWNANLMEVFDEAVEFIKQGNCFIHCIAGMHRSPTFTIAYLIKEGKMTVQEAYNLTKQKRSLIDPPERFIEQLYKYQFQNGIQDKIDEKLTSSEKNKNQINLEKQSQQNNKFSISPQEIKAKQQIKPINVGKVLNTMSSNNYKQDLEERYKVNDIYKYDYSSNYKNK</sequence>
<dbReference type="EMBL" id="LDAU01000189">
    <property type="protein sequence ID" value="KRX00465.1"/>
    <property type="molecule type" value="Genomic_DNA"/>
</dbReference>
<dbReference type="Gene3D" id="3.90.190.10">
    <property type="entry name" value="Protein tyrosine phosphatase superfamily"/>
    <property type="match status" value="1"/>
</dbReference>
<evidence type="ECO:0000256" key="1">
    <source>
        <dbReference type="ARBA" id="ARBA00008601"/>
    </source>
</evidence>
<dbReference type="InterPro" id="IPR000387">
    <property type="entry name" value="Tyr_Pase_dom"/>
</dbReference>
<comment type="caution">
    <text evidence="7">The sequence shown here is derived from an EMBL/GenBank/DDBJ whole genome shotgun (WGS) entry which is preliminary data.</text>
</comment>
<dbReference type="InterPro" id="IPR020422">
    <property type="entry name" value="TYR_PHOSPHATASE_DUAL_dom"/>
</dbReference>
<dbReference type="OMA" id="THDNQEK"/>
<dbReference type="PANTHER" id="PTHR10159">
    <property type="entry name" value="DUAL SPECIFICITY PROTEIN PHOSPHATASE"/>
    <property type="match status" value="1"/>
</dbReference>
<dbReference type="GO" id="GO:0005737">
    <property type="term" value="C:cytoplasm"/>
    <property type="evidence" value="ECO:0007669"/>
    <property type="project" value="TreeGrafter"/>
</dbReference>
<protein>
    <recommendedName>
        <fullName evidence="2">protein-tyrosine-phosphatase</fullName>
        <ecNumber evidence="2">3.1.3.48</ecNumber>
    </recommendedName>
</protein>
<dbReference type="InterPro" id="IPR016130">
    <property type="entry name" value="Tyr_Pase_AS"/>
</dbReference>
<dbReference type="SUPFAM" id="SSF52799">
    <property type="entry name" value="(Phosphotyrosine protein) phosphatases II"/>
    <property type="match status" value="1"/>
</dbReference>
<keyword evidence="3" id="KW-0378">Hydrolase</keyword>
<dbReference type="InterPro" id="IPR000340">
    <property type="entry name" value="Dual-sp_phosphatase_cat-dom"/>
</dbReference>
<evidence type="ECO:0000259" key="6">
    <source>
        <dbReference type="PROSITE" id="PS50056"/>
    </source>
</evidence>
<evidence type="ECO:0000259" key="5">
    <source>
        <dbReference type="PROSITE" id="PS50054"/>
    </source>
</evidence>
<evidence type="ECO:0000313" key="7">
    <source>
        <dbReference type="EMBL" id="KRX00465.1"/>
    </source>
</evidence>
<dbReference type="OrthoDB" id="10252009at2759"/>
<evidence type="ECO:0000256" key="3">
    <source>
        <dbReference type="ARBA" id="ARBA00022801"/>
    </source>
</evidence>
<dbReference type="SMART" id="SM00195">
    <property type="entry name" value="DSPc"/>
    <property type="match status" value="1"/>
</dbReference>
<dbReference type="GO" id="GO:0043409">
    <property type="term" value="P:negative regulation of MAPK cascade"/>
    <property type="evidence" value="ECO:0007669"/>
    <property type="project" value="TreeGrafter"/>
</dbReference>
<comment type="similarity">
    <text evidence="1">Belongs to the protein-tyrosine phosphatase family. Non-receptor class dual specificity subfamily.</text>
</comment>
<evidence type="ECO:0000313" key="8">
    <source>
        <dbReference type="Proteomes" id="UP000054937"/>
    </source>
</evidence>
<gene>
    <name evidence="7" type="ORF">PPERSA_03198</name>
</gene>
<keyword evidence="8" id="KW-1185">Reference proteome</keyword>
<dbReference type="GO" id="GO:0004725">
    <property type="term" value="F:protein tyrosine phosphatase activity"/>
    <property type="evidence" value="ECO:0007669"/>
    <property type="project" value="UniProtKB-EC"/>
</dbReference>
<organism evidence="7 8">
    <name type="scientific">Pseudocohnilembus persalinus</name>
    <name type="common">Ciliate</name>
    <dbReference type="NCBI Taxonomy" id="266149"/>
    <lineage>
        <taxon>Eukaryota</taxon>
        <taxon>Sar</taxon>
        <taxon>Alveolata</taxon>
        <taxon>Ciliophora</taxon>
        <taxon>Intramacronucleata</taxon>
        <taxon>Oligohymenophorea</taxon>
        <taxon>Scuticociliatia</taxon>
        <taxon>Philasterida</taxon>
        <taxon>Pseudocohnilembidae</taxon>
        <taxon>Pseudocohnilembus</taxon>
    </lineage>
</organism>
<dbReference type="Pfam" id="PF00782">
    <property type="entry name" value="DSPc"/>
    <property type="match status" value="1"/>
</dbReference>
<dbReference type="AlphaFoldDB" id="A0A0V0QE32"/>
<dbReference type="PROSITE" id="PS50056">
    <property type="entry name" value="TYR_PHOSPHATASE_2"/>
    <property type="match status" value="1"/>
</dbReference>
<proteinExistence type="inferred from homology"/>
<feature type="domain" description="Tyrosine specific protein phosphatases" evidence="6">
    <location>
        <begin position="73"/>
        <end position="129"/>
    </location>
</feature>
<dbReference type="PANTHER" id="PTHR10159:SF521">
    <property type="entry name" value="LEUCINE RICH REPEAT AND PHOSPHATASE DOMAIN CONTAINING PROTEIN"/>
    <property type="match status" value="1"/>
</dbReference>
<name>A0A0V0QE32_PSEPJ</name>
<dbReference type="PROSITE" id="PS00383">
    <property type="entry name" value="TYR_PHOSPHATASE_1"/>
    <property type="match status" value="1"/>
</dbReference>
<accession>A0A0V0QE32</accession>
<feature type="domain" description="Tyrosine-protein phosphatase" evidence="5">
    <location>
        <begin position="13"/>
        <end position="151"/>
    </location>
</feature>
<evidence type="ECO:0000256" key="4">
    <source>
        <dbReference type="ARBA" id="ARBA00022912"/>
    </source>
</evidence>
<evidence type="ECO:0000256" key="2">
    <source>
        <dbReference type="ARBA" id="ARBA00013064"/>
    </source>
</evidence>
<dbReference type="Proteomes" id="UP000054937">
    <property type="component" value="Unassembled WGS sequence"/>
</dbReference>
<reference evidence="7 8" key="1">
    <citation type="journal article" date="2015" name="Sci. Rep.">
        <title>Genome of the facultative scuticociliatosis pathogen Pseudocohnilembus persalinus provides insight into its virulence through horizontal gene transfer.</title>
        <authorList>
            <person name="Xiong J."/>
            <person name="Wang G."/>
            <person name="Cheng J."/>
            <person name="Tian M."/>
            <person name="Pan X."/>
            <person name="Warren A."/>
            <person name="Jiang C."/>
            <person name="Yuan D."/>
            <person name="Miao W."/>
        </authorList>
    </citation>
    <scope>NUCLEOTIDE SEQUENCE [LARGE SCALE GENOMIC DNA]</scope>
    <source>
        <strain evidence="7">36N120E</strain>
    </source>
</reference>
<dbReference type="InParanoid" id="A0A0V0QE32"/>
<dbReference type="InterPro" id="IPR029021">
    <property type="entry name" value="Prot-tyrosine_phosphatase-like"/>
</dbReference>
<keyword evidence="4" id="KW-0904">Protein phosphatase</keyword>
<dbReference type="EC" id="3.1.3.48" evidence="2"/>
<dbReference type="PROSITE" id="PS50054">
    <property type="entry name" value="TYR_PHOSPHATASE_DUAL"/>
    <property type="match status" value="1"/>
</dbReference>
<dbReference type="CDD" id="cd14498">
    <property type="entry name" value="DSP"/>
    <property type="match status" value="1"/>
</dbReference>